<evidence type="ECO:0000256" key="1">
    <source>
        <dbReference type="SAM" id="Phobius"/>
    </source>
</evidence>
<accession>A0A1H6VA09</accession>
<feature type="transmembrane region" description="Helical" evidence="1">
    <location>
        <begin position="100"/>
        <end position="117"/>
    </location>
</feature>
<evidence type="ECO:0000313" key="3">
    <source>
        <dbReference type="EMBL" id="SEJ00656.1"/>
    </source>
</evidence>
<dbReference type="EMBL" id="FNYQ01000038">
    <property type="protein sequence ID" value="SEJ00656.1"/>
    <property type="molecule type" value="Genomic_DNA"/>
</dbReference>
<feature type="domain" description="DUF1468" evidence="2">
    <location>
        <begin position="13"/>
        <end position="148"/>
    </location>
</feature>
<feature type="transmembrane region" description="Helical" evidence="1">
    <location>
        <begin position="124"/>
        <end position="145"/>
    </location>
</feature>
<dbReference type="InterPro" id="IPR009936">
    <property type="entry name" value="DUF1468"/>
</dbReference>
<evidence type="ECO:0000259" key="2">
    <source>
        <dbReference type="Pfam" id="PF07331"/>
    </source>
</evidence>
<dbReference type="OrthoDB" id="7029611at2"/>
<name>A0A1H6VA09_9GAMM</name>
<feature type="transmembrane region" description="Helical" evidence="1">
    <location>
        <begin position="40"/>
        <end position="61"/>
    </location>
</feature>
<protein>
    <submittedName>
        <fullName evidence="3">Tripartite tricarboxylate transporter TctB family protein</fullName>
    </submittedName>
</protein>
<keyword evidence="1" id="KW-0472">Membrane</keyword>
<keyword evidence="1" id="KW-1133">Transmembrane helix</keyword>
<feature type="transmembrane region" description="Helical" evidence="1">
    <location>
        <begin position="73"/>
        <end position="94"/>
    </location>
</feature>
<dbReference type="RefSeq" id="WP_090731880.1">
    <property type="nucleotide sequence ID" value="NZ_FNYO01000063.1"/>
</dbReference>
<proteinExistence type="predicted"/>
<gene>
    <name evidence="3" type="ORF">SAMN04244572_02414</name>
    <name evidence="4" type="ORF">SAMN04244579_03774</name>
</gene>
<dbReference type="STRING" id="170623.SAMN04244579_03774"/>
<keyword evidence="1" id="KW-0812">Transmembrane</keyword>
<dbReference type="EMBL" id="FNYO01000063">
    <property type="protein sequence ID" value="SEJ28147.1"/>
    <property type="molecule type" value="Genomic_DNA"/>
</dbReference>
<evidence type="ECO:0000313" key="6">
    <source>
        <dbReference type="Proteomes" id="UP000199250"/>
    </source>
</evidence>
<dbReference type="Pfam" id="PF07331">
    <property type="entry name" value="TctB"/>
    <property type="match status" value="1"/>
</dbReference>
<evidence type="ECO:0000313" key="5">
    <source>
        <dbReference type="Proteomes" id="UP000199005"/>
    </source>
</evidence>
<evidence type="ECO:0000313" key="4">
    <source>
        <dbReference type="EMBL" id="SEJ28147.1"/>
    </source>
</evidence>
<reference evidence="5 6" key="1">
    <citation type="submission" date="2016-10" db="EMBL/GenBank/DDBJ databases">
        <authorList>
            <person name="de Groot N.N."/>
        </authorList>
    </citation>
    <scope>NUCLEOTIDE SEQUENCE [LARGE SCALE GENOMIC DNA]</scope>
    <source>
        <strain evidence="4 5">DSM 1041</strain>
        <strain evidence="3 6">DSM 373</strain>
    </source>
</reference>
<dbReference type="Proteomes" id="UP000199250">
    <property type="component" value="Unassembled WGS sequence"/>
</dbReference>
<dbReference type="Proteomes" id="UP000199005">
    <property type="component" value="Unassembled WGS sequence"/>
</dbReference>
<organism evidence="3 6">
    <name type="scientific">Azotobacter beijerinckii</name>
    <dbReference type="NCBI Taxonomy" id="170623"/>
    <lineage>
        <taxon>Bacteria</taxon>
        <taxon>Pseudomonadati</taxon>
        <taxon>Pseudomonadota</taxon>
        <taxon>Gammaproteobacteria</taxon>
        <taxon>Pseudomonadales</taxon>
        <taxon>Pseudomonadaceae</taxon>
        <taxon>Azotobacter</taxon>
    </lineage>
</organism>
<sequence>MPIRIINSRDSLAGLLFLAAGLSGSYLASAYPLGNAMRMGPGYFPLLLGMVLAVLGGTLLLRGLRFGADREGLAGSLSWRPALCVVAGVIAFALLAQEQGLLLATVVLTVLSGLARRGARVPELLGLSAALAVFGVTVFSFGLGLPLPVLPR</sequence>
<dbReference type="AlphaFoldDB" id="A0A1H6VA09"/>